<sequence length="217" mass="23630">MISADLIYIDESMAISQDMDRLTLDHQNIKKSNPGIQFTEVGRVLGEKWKKMSEKEPYEAKARADKKRYKDEISGYKNPQPTNMQVDLDGIENLFNSMIRLDVVGIRDDDLGMNSPLMWLCGENGNRGIQSLDFQGIGVTPWMQPRLDASVLGTSIPSTIPATTKCPQQACWSSGSPNVVAVSASTCFYSKCSRVPGPGSASALSSSATIAAPALIH</sequence>
<dbReference type="Proteomes" id="UP000325577">
    <property type="component" value="Linkage Group LG9"/>
</dbReference>
<dbReference type="Gene3D" id="1.10.30.10">
    <property type="entry name" value="High mobility group box domain"/>
    <property type="match status" value="1"/>
</dbReference>
<gene>
    <name evidence="4" type="ORF">F0562_018307</name>
</gene>
<name>A0A5J4ZC73_9ASTE</name>
<dbReference type="SMART" id="SM00398">
    <property type="entry name" value="HMG"/>
    <property type="match status" value="1"/>
</dbReference>
<feature type="DNA-binding region" description="HMG box" evidence="2">
    <location>
        <begin position="1"/>
        <end position="77"/>
    </location>
</feature>
<dbReference type="Pfam" id="PF00505">
    <property type="entry name" value="HMG_box"/>
    <property type="match status" value="1"/>
</dbReference>
<dbReference type="InterPro" id="IPR036910">
    <property type="entry name" value="HMG_box_dom_sf"/>
</dbReference>
<organism evidence="4 5">
    <name type="scientific">Nyssa sinensis</name>
    <dbReference type="NCBI Taxonomy" id="561372"/>
    <lineage>
        <taxon>Eukaryota</taxon>
        <taxon>Viridiplantae</taxon>
        <taxon>Streptophyta</taxon>
        <taxon>Embryophyta</taxon>
        <taxon>Tracheophyta</taxon>
        <taxon>Spermatophyta</taxon>
        <taxon>Magnoliopsida</taxon>
        <taxon>eudicotyledons</taxon>
        <taxon>Gunneridae</taxon>
        <taxon>Pentapetalae</taxon>
        <taxon>asterids</taxon>
        <taxon>Cornales</taxon>
        <taxon>Nyssaceae</taxon>
        <taxon>Nyssa</taxon>
    </lineage>
</organism>
<dbReference type="AlphaFoldDB" id="A0A5J4ZC73"/>
<dbReference type="SUPFAM" id="SSF47095">
    <property type="entry name" value="HMG-box"/>
    <property type="match status" value="1"/>
</dbReference>
<dbReference type="InterPro" id="IPR050342">
    <property type="entry name" value="HMGB"/>
</dbReference>
<keyword evidence="2" id="KW-0539">Nucleus</keyword>
<evidence type="ECO:0000259" key="3">
    <source>
        <dbReference type="PROSITE" id="PS50118"/>
    </source>
</evidence>
<dbReference type="PANTHER" id="PTHR48112:SF22">
    <property type="entry name" value="MITOCHONDRIAL TRANSCRIPTION FACTOR A, ISOFORM B"/>
    <property type="match status" value="1"/>
</dbReference>
<dbReference type="OrthoDB" id="1919336at2759"/>
<reference evidence="4 5" key="1">
    <citation type="submission" date="2019-09" db="EMBL/GenBank/DDBJ databases">
        <title>A chromosome-level genome assembly of the Chinese tupelo Nyssa sinensis.</title>
        <authorList>
            <person name="Yang X."/>
            <person name="Kang M."/>
            <person name="Yang Y."/>
            <person name="Xiong H."/>
            <person name="Wang M."/>
            <person name="Zhang Z."/>
            <person name="Wang Z."/>
            <person name="Wu H."/>
            <person name="Ma T."/>
            <person name="Liu J."/>
            <person name="Xi Z."/>
        </authorList>
    </citation>
    <scope>NUCLEOTIDE SEQUENCE [LARGE SCALE GENOMIC DNA]</scope>
    <source>
        <strain evidence="4">J267</strain>
        <tissue evidence="4">Leaf</tissue>
    </source>
</reference>
<protein>
    <recommendedName>
        <fullName evidence="3">HMG box domain-containing protein</fullName>
    </recommendedName>
</protein>
<accession>A0A5J4ZC73</accession>
<dbReference type="PANTHER" id="PTHR48112">
    <property type="entry name" value="HIGH MOBILITY GROUP PROTEIN DSP1"/>
    <property type="match status" value="1"/>
</dbReference>
<dbReference type="GO" id="GO:0005634">
    <property type="term" value="C:nucleus"/>
    <property type="evidence" value="ECO:0007669"/>
    <property type="project" value="UniProtKB-UniRule"/>
</dbReference>
<dbReference type="PROSITE" id="PS50118">
    <property type="entry name" value="HMG_BOX_2"/>
    <property type="match status" value="1"/>
</dbReference>
<proteinExistence type="predicted"/>
<keyword evidence="1 2" id="KW-0238">DNA-binding</keyword>
<evidence type="ECO:0000313" key="4">
    <source>
        <dbReference type="EMBL" id="KAA8515128.1"/>
    </source>
</evidence>
<evidence type="ECO:0000256" key="1">
    <source>
        <dbReference type="ARBA" id="ARBA00023125"/>
    </source>
</evidence>
<dbReference type="InterPro" id="IPR009071">
    <property type="entry name" value="HMG_box_dom"/>
</dbReference>
<feature type="domain" description="HMG box" evidence="3">
    <location>
        <begin position="1"/>
        <end position="77"/>
    </location>
</feature>
<dbReference type="GO" id="GO:0003677">
    <property type="term" value="F:DNA binding"/>
    <property type="evidence" value="ECO:0007669"/>
    <property type="project" value="UniProtKB-UniRule"/>
</dbReference>
<evidence type="ECO:0000313" key="5">
    <source>
        <dbReference type="Proteomes" id="UP000325577"/>
    </source>
</evidence>
<evidence type="ECO:0000256" key="2">
    <source>
        <dbReference type="PROSITE-ProRule" id="PRU00267"/>
    </source>
</evidence>
<dbReference type="EMBL" id="CM018052">
    <property type="protein sequence ID" value="KAA8515128.1"/>
    <property type="molecule type" value="Genomic_DNA"/>
</dbReference>
<keyword evidence="5" id="KW-1185">Reference proteome</keyword>